<keyword evidence="2" id="KW-0812">Transmembrane</keyword>
<feature type="domain" description="PA14" evidence="3">
    <location>
        <begin position="300"/>
        <end position="478"/>
    </location>
</feature>
<dbReference type="Proteomes" id="UP000003656">
    <property type="component" value="Unassembled WGS sequence"/>
</dbReference>
<feature type="transmembrane region" description="Helical" evidence="2">
    <location>
        <begin position="1536"/>
        <end position="1555"/>
    </location>
</feature>
<feature type="compositionally biased region" description="Low complexity" evidence="1">
    <location>
        <begin position="101"/>
        <end position="127"/>
    </location>
</feature>
<dbReference type="PROSITE" id="PS51820">
    <property type="entry name" value="PA14"/>
    <property type="match status" value="1"/>
</dbReference>
<sequence>MEGIIRTSVHSGNCTFDVSWGVGVTQPALGVGNMAKHGKPNTMHLLFHRVRMVCKNIGMRTTHVVALALATVLCLSTCPARGVEVVDDAPSSITQSSDAPGTSTANSTNTNANGARAADAAARDAANGEPDGEFTTKTDTVSPSSSVINLFDYWEVANGRDTPTPGWGHVGPGGPTNSDEAINAGHAFKFVRNSGDGNGLGEFNQYTNSANVRPGIVSNLLSYGYPKLSGENGFAPGTSEQARNESLDYLFNPLTKVPDGRATYANVKNLFSYTKDGYLSYNSNKHYAQFDEHTNSFILMNEPASCSQSFDGQFFPFDAPAKIAGHRSEGNGCQAGDINHFFGINIIARFVQRNGGFADAQHKQRTTFSFSGDDDVWVFVDDVLVADLGGLHNEASVAIDFVNGHITVNNRFEGTLKSKFEDAGRVQGVEWSTTDPTFADETSHTLKFYYLERGSGESNMHIEYNLVDIPVTSLYKVDQYGDPLKGAVFATYHGRQEYDDNGLPVVGYLKDGTDNDYVAWPAGAVVDQQTGNVYADEAQQNLLFTPTYKAVTDDFGEILFANENGALSVGELKQLLGEEFVLRELYVPDGYRTVSDDAVLYFAGDMLQSRDPYGTGVWAAPSSLVTATNSLYLINGDSQPTPQPYYTLNNAGEYESEGTLFAVVLKRNGAAWTDLQEGGDWTPVYGNADMGYKEASQKGVSGAVETVKYMTGMMDGVRRGYPEFTARANGMQGLFSNLPGFTTQYYSYVEEAYFGGDSGKIADILQVCATSGGTQPLASCQEAINQGVTREQLEALDSIEYYVGYFWTEEHDIASAKEENTWRVHSHRNSVEGLKDDEFMGFDVKWGSTIKVPNVENRLIVQNHVYREMPRRTDGVDDNDAYNGSWFAMYHVGETPVQDEGSSPVMYYLGNSTDGSQTNVPIYLNPDPKRDGLLTDAAWIVDRQTGQRVGNIGTYLIDQSVQSADSTQNPQAGDITVTIGDATYTIPVARNAEGQRCLKHTLPASDQENPIKDDGALYFSKLLTGTYVVRQITAPVNPDGEKYAINIAESKVAVDSTAIYANAGGDRNGVLVGNGVGYLAKTLNMFASNDAIDETLRWVASCLRVNDAQTFSKFAQFLASSDEFGEAPWGKRSENTSHTAISSDSTTTLHEAMVTYLQFAPDAATTFFDYQPNPNQSGNGRFQTTGPYVMQQMASIDGDLFAREARDGESSPDGDAVPGAGQGNAGNANDSLPTMGDGEGKMRLYTDEGWSKIDIYQDYGFGLMESQRQQANGSHVTYASLWNREITGLFSNSTFVDYYNSPTAGPAIVKVKAETEQWDNVPANPNDPDNTDTVRKFVDYETKLSGAKFNIQRKFDDSYRYLTRSCPAEPEADPDPQPEPSDDRCTYDWAPSESDSDQAYLFTSDEVGVVWQNIPLVPYANGVNVQYRLEEVTPPTGYKALRSTIDFELYNVQNSETGAQDGSVTMIRFSDAPEADKLTAQVKDPETNETKTVVAARIAPGGMTMYVGNYPDPNPQPDPDPDPAPGVMLPNAGATFIWRTVAVGLVLTVIALAMLRRALQEGGNSSDY</sequence>
<feature type="region of interest" description="Disordered" evidence="1">
    <location>
        <begin position="89"/>
        <end position="143"/>
    </location>
</feature>
<feature type="region of interest" description="Disordered" evidence="1">
    <location>
        <begin position="1365"/>
        <end position="1390"/>
    </location>
</feature>
<evidence type="ECO:0000313" key="4">
    <source>
        <dbReference type="EMBL" id="EFA22509.1"/>
    </source>
</evidence>
<evidence type="ECO:0000313" key="5">
    <source>
        <dbReference type="Proteomes" id="UP000003656"/>
    </source>
</evidence>
<organism evidence="4 5">
    <name type="scientific">Bifidobacterium gallicum DSM 20093 = LMG 11596</name>
    <dbReference type="NCBI Taxonomy" id="561180"/>
    <lineage>
        <taxon>Bacteria</taxon>
        <taxon>Bacillati</taxon>
        <taxon>Actinomycetota</taxon>
        <taxon>Actinomycetes</taxon>
        <taxon>Bifidobacteriales</taxon>
        <taxon>Bifidobacteriaceae</taxon>
        <taxon>Bifidobacterium</taxon>
    </lineage>
</organism>
<accession>D1NUK8</accession>
<proteinExistence type="predicted"/>
<protein>
    <submittedName>
        <fullName evidence="4">Fibro-slime domain protein</fullName>
    </submittedName>
</protein>
<dbReference type="Gene3D" id="2.60.40.10">
    <property type="entry name" value="Immunoglobulins"/>
    <property type="match status" value="1"/>
</dbReference>
<dbReference type="STRING" id="561180.BIFGAL_03533"/>
<keyword evidence="2" id="KW-0472">Membrane</keyword>
<gene>
    <name evidence="4" type="ORF">BIFGAL_03533</name>
</gene>
<dbReference type="eggNOG" id="COG4932">
    <property type="taxonomic scope" value="Bacteria"/>
</dbReference>
<dbReference type="GO" id="GO:0005975">
    <property type="term" value="P:carbohydrate metabolic process"/>
    <property type="evidence" value="ECO:0007669"/>
    <property type="project" value="UniProtKB-ARBA"/>
</dbReference>
<dbReference type="EMBL" id="ABXB03000003">
    <property type="protein sequence ID" value="EFA22509.1"/>
    <property type="molecule type" value="Genomic_DNA"/>
</dbReference>
<keyword evidence="2" id="KW-1133">Transmembrane helix</keyword>
<feature type="region of interest" description="Disordered" evidence="1">
    <location>
        <begin position="1205"/>
        <end position="1240"/>
    </location>
</feature>
<evidence type="ECO:0000256" key="1">
    <source>
        <dbReference type="SAM" id="MobiDB-lite"/>
    </source>
</evidence>
<name>D1NUK8_9BIFI</name>
<reference evidence="4 5" key="1">
    <citation type="submission" date="2009-11" db="EMBL/GenBank/DDBJ databases">
        <authorList>
            <person name="Weinstock G."/>
            <person name="Sodergren E."/>
            <person name="Clifton S."/>
            <person name="Fulton L."/>
            <person name="Fulton B."/>
            <person name="Courtney L."/>
            <person name="Fronick C."/>
            <person name="Harrison M."/>
            <person name="Strong C."/>
            <person name="Farmer C."/>
            <person name="Delahaunty K."/>
            <person name="Markovic C."/>
            <person name="Hall O."/>
            <person name="Minx P."/>
            <person name="Tomlinson C."/>
            <person name="Mitreva M."/>
            <person name="Nelson J."/>
            <person name="Hou S."/>
            <person name="Wollam A."/>
            <person name="Pepin K.H."/>
            <person name="Johnson M."/>
            <person name="Bhonagiri V."/>
            <person name="Nash W.E."/>
            <person name="Warren W."/>
            <person name="Chinwalla A."/>
            <person name="Mardis E.R."/>
            <person name="Wilson R.K."/>
        </authorList>
    </citation>
    <scope>NUCLEOTIDE SEQUENCE [LARGE SCALE GENOMIC DNA]</scope>
    <source>
        <strain evidence="4 5">DSM 20093</strain>
    </source>
</reference>
<comment type="caution">
    <text evidence="4">The sequence shown here is derived from an EMBL/GenBank/DDBJ whole genome shotgun (WGS) entry which is preliminary data.</text>
</comment>
<feature type="compositionally biased region" description="Polar residues" evidence="1">
    <location>
        <begin position="91"/>
        <end position="100"/>
    </location>
</feature>
<dbReference type="InterPro" id="IPR037524">
    <property type="entry name" value="PA14/GLEYA"/>
</dbReference>
<evidence type="ECO:0000256" key="2">
    <source>
        <dbReference type="SAM" id="Phobius"/>
    </source>
</evidence>
<evidence type="ECO:0000259" key="3">
    <source>
        <dbReference type="PROSITE" id="PS51820"/>
    </source>
</evidence>
<dbReference type="InterPro" id="IPR013783">
    <property type="entry name" value="Ig-like_fold"/>
</dbReference>